<evidence type="ECO:0000259" key="2">
    <source>
        <dbReference type="PROSITE" id="PS50217"/>
    </source>
</evidence>
<comment type="caution">
    <text evidence="3">The sequence shown here is derived from an EMBL/GenBank/DDBJ whole genome shotgun (WGS) entry which is preliminary data.</text>
</comment>
<protein>
    <recommendedName>
        <fullName evidence="2">BZIP domain-containing protein</fullName>
    </recommendedName>
</protein>
<keyword evidence="4" id="KW-1185">Reference proteome</keyword>
<name>A0AAN9AHN8_HALRR</name>
<feature type="non-terminal residue" evidence="3">
    <location>
        <position position="1"/>
    </location>
</feature>
<dbReference type="AlphaFoldDB" id="A0AAN9AHN8"/>
<dbReference type="Proteomes" id="UP001381693">
    <property type="component" value="Unassembled WGS sequence"/>
</dbReference>
<reference evidence="3 4" key="1">
    <citation type="submission" date="2023-11" db="EMBL/GenBank/DDBJ databases">
        <title>Halocaridina rubra genome assembly.</title>
        <authorList>
            <person name="Smith C."/>
        </authorList>
    </citation>
    <scope>NUCLEOTIDE SEQUENCE [LARGE SCALE GENOMIC DNA]</scope>
    <source>
        <strain evidence="3">EP-1</strain>
        <tissue evidence="3">Whole</tissue>
    </source>
</reference>
<dbReference type="CDD" id="cd14686">
    <property type="entry name" value="bZIP"/>
    <property type="match status" value="1"/>
</dbReference>
<organism evidence="3 4">
    <name type="scientific">Halocaridina rubra</name>
    <name type="common">Hawaiian red shrimp</name>
    <dbReference type="NCBI Taxonomy" id="373956"/>
    <lineage>
        <taxon>Eukaryota</taxon>
        <taxon>Metazoa</taxon>
        <taxon>Ecdysozoa</taxon>
        <taxon>Arthropoda</taxon>
        <taxon>Crustacea</taxon>
        <taxon>Multicrustacea</taxon>
        <taxon>Malacostraca</taxon>
        <taxon>Eumalacostraca</taxon>
        <taxon>Eucarida</taxon>
        <taxon>Decapoda</taxon>
        <taxon>Pleocyemata</taxon>
        <taxon>Caridea</taxon>
        <taxon>Atyoidea</taxon>
        <taxon>Atyidae</taxon>
        <taxon>Halocaridina</taxon>
    </lineage>
</organism>
<accession>A0AAN9AHN8</accession>
<feature type="region of interest" description="Disordered" evidence="1">
    <location>
        <begin position="151"/>
        <end position="201"/>
    </location>
</feature>
<dbReference type="InterPro" id="IPR004827">
    <property type="entry name" value="bZIP"/>
</dbReference>
<dbReference type="EMBL" id="JAXCGZ010000001">
    <property type="protein sequence ID" value="KAK7087103.1"/>
    <property type="molecule type" value="Genomic_DNA"/>
</dbReference>
<evidence type="ECO:0000313" key="4">
    <source>
        <dbReference type="Proteomes" id="UP001381693"/>
    </source>
</evidence>
<evidence type="ECO:0000313" key="3">
    <source>
        <dbReference type="EMBL" id="KAK7087103.1"/>
    </source>
</evidence>
<dbReference type="PROSITE" id="PS50217">
    <property type="entry name" value="BZIP"/>
    <property type="match status" value="1"/>
</dbReference>
<evidence type="ECO:0000256" key="1">
    <source>
        <dbReference type="SAM" id="MobiDB-lite"/>
    </source>
</evidence>
<sequence length="245" mass="28171">LDSDYLGPHRKFVPGFIFMDWLDTILADNDKMPKTENIPPEVMPEKAFQDGKVDEFPDSIFNELLNGHNVSDLEFSDNVPVLESRSSKGNVDPIGCSPQNNPSEDQFLQKLFCSPQISGSQDDLPKMKNDTTSVVPVIVSYELYGQPVMIPIPEHGTPNPQTSSSRKRKLYEEDEFSDPELEKKRQNAMNARNHREKTKKTIQDLKDKLLGVEEEREKYRKENKKLRQENEDLKGKYKALLFLLN</sequence>
<feature type="domain" description="BZIP" evidence="2">
    <location>
        <begin position="177"/>
        <end position="240"/>
    </location>
</feature>
<dbReference type="GO" id="GO:0003700">
    <property type="term" value="F:DNA-binding transcription factor activity"/>
    <property type="evidence" value="ECO:0007669"/>
    <property type="project" value="InterPro"/>
</dbReference>
<proteinExistence type="predicted"/>
<dbReference type="Gene3D" id="1.20.5.170">
    <property type="match status" value="1"/>
</dbReference>
<gene>
    <name evidence="3" type="ORF">SK128_001404</name>
</gene>